<proteinExistence type="predicted"/>
<keyword evidence="1" id="KW-0472">Membrane</keyword>
<dbReference type="HOGENOM" id="CLU_666904_0_0_0"/>
<reference evidence="2 3" key="1">
    <citation type="submission" date="2007-07" db="EMBL/GenBank/DDBJ databases">
        <title>Complete sequence of Fervidobacterium nodosum Rt17-B1.</title>
        <authorList>
            <consortium name="US DOE Joint Genome Institute"/>
            <person name="Copeland A."/>
            <person name="Lucas S."/>
            <person name="Lapidus A."/>
            <person name="Barry K."/>
            <person name="Glavina del Rio T."/>
            <person name="Dalin E."/>
            <person name="Tice H."/>
            <person name="Pitluck S."/>
            <person name="Saunders E."/>
            <person name="Brettin T."/>
            <person name="Bruce D."/>
            <person name="Detter J.C."/>
            <person name="Han C."/>
            <person name="Schmutz J."/>
            <person name="Larimer F."/>
            <person name="Land M."/>
            <person name="Hauser L."/>
            <person name="Kyrpides N."/>
            <person name="Mikhailova N."/>
            <person name="Nelson K."/>
            <person name="Gogarten J.P."/>
            <person name="Noll K."/>
            <person name="Richardson P."/>
        </authorList>
    </citation>
    <scope>NUCLEOTIDE SEQUENCE [LARGE SCALE GENOMIC DNA]</scope>
    <source>
        <strain evidence="3">ATCC 35602 / DSM 5306 / Rt17-B1</strain>
    </source>
</reference>
<keyword evidence="3" id="KW-1185">Reference proteome</keyword>
<keyword evidence="1" id="KW-1133">Transmembrane helix</keyword>
<evidence type="ECO:0000256" key="1">
    <source>
        <dbReference type="SAM" id="Phobius"/>
    </source>
</evidence>
<dbReference type="EMBL" id="CP000771">
    <property type="protein sequence ID" value="ABS60670.1"/>
    <property type="molecule type" value="Genomic_DNA"/>
</dbReference>
<name>A7HL87_FERNB</name>
<dbReference type="AlphaFoldDB" id="A7HL87"/>
<dbReference type="PANTHER" id="PTHR34351">
    <property type="entry name" value="SLR1927 PROTEIN-RELATED"/>
    <property type="match status" value="1"/>
</dbReference>
<dbReference type="KEGG" id="fno:Fnod_0817"/>
<dbReference type="RefSeq" id="WP_011993986.1">
    <property type="nucleotide sequence ID" value="NC_009718.1"/>
</dbReference>
<dbReference type="PANTHER" id="PTHR34351:SF1">
    <property type="entry name" value="SLR1927 PROTEIN"/>
    <property type="match status" value="1"/>
</dbReference>
<gene>
    <name evidence="2" type="ordered locus">Fnod_0817</name>
</gene>
<organism evidence="2 3">
    <name type="scientific">Fervidobacterium nodosum (strain ATCC 35602 / DSM 5306 / Rt17-B1)</name>
    <dbReference type="NCBI Taxonomy" id="381764"/>
    <lineage>
        <taxon>Bacteria</taxon>
        <taxon>Thermotogati</taxon>
        <taxon>Thermotogota</taxon>
        <taxon>Thermotogae</taxon>
        <taxon>Thermotogales</taxon>
        <taxon>Fervidobacteriaceae</taxon>
        <taxon>Fervidobacterium</taxon>
    </lineage>
</organism>
<dbReference type="Proteomes" id="UP000002415">
    <property type="component" value="Chromosome"/>
</dbReference>
<feature type="transmembrane region" description="Helical" evidence="1">
    <location>
        <begin position="23"/>
        <end position="55"/>
    </location>
</feature>
<keyword evidence="1" id="KW-0812">Transmembrane</keyword>
<accession>A7HL87</accession>
<evidence type="ECO:0000313" key="2">
    <source>
        <dbReference type="EMBL" id="ABS60670.1"/>
    </source>
</evidence>
<reference evidence="2 3" key="2">
    <citation type="journal article" date="2009" name="Proc. Natl. Acad. Sci. U.S.A.">
        <title>On the chimeric nature, thermophilic origin, and phylogenetic placement of the Thermotogales.</title>
        <authorList>
            <person name="Zhaxybayeva O."/>
            <person name="Swithers K.S."/>
            <person name="Lapierre P."/>
            <person name="Fournier G.P."/>
            <person name="Bickhart D.M."/>
            <person name="DeBoy R.T."/>
            <person name="Nelson K.E."/>
            <person name="Nesbo C.L."/>
            <person name="Doolittle W.F."/>
            <person name="Gogarten J.P."/>
            <person name="Noll K.M."/>
        </authorList>
    </citation>
    <scope>NUCLEOTIDE SEQUENCE [LARGE SCALE GENOMIC DNA]</scope>
    <source>
        <strain evidence="3">ATCC 35602 / DSM 5306 / Rt17-B1</strain>
    </source>
</reference>
<dbReference type="STRING" id="381764.Fnod_0817"/>
<sequence length="427" mass="50194">MNANSAAKQVEVNKKIWAKYSPFLYFLLFALFVVNIFWLNKYIILADALVIYVFYDYFRKKRVVEEIEISVDARGRVFANEEFYIKFKIKSPYYVKLTLTPPLIINKEPKFIELFPNKEEEVIYSSKLGTRGTKKLGAYSIKISGFGNLFALIRNEFIDSDIKVLPSMEEVNVFLERILEAIPVLKSNYKLSEDVSYIKDLRDYNNEPLNKIHWKNSAKYDKLIVKDYEYAGTANLYILLDLNLPGAIYSKNAWLYIRKKYEEDAIKATTGLIHYFSTKHEKINLLLSDKKGFRKIIEKDYVIYFDYLSDAEGTIENEKDTTDFVAELLTTVQPVDTVIIISMFLTKEEVKKIIELRGRCGRVIVLVMPYGYRDEKTKKFKSYYDVPIEIRELYKYAKVLRDENVIVEIWHENVSLNEGLINIQEEW</sequence>
<protein>
    <submittedName>
        <fullName evidence="2">Uncharacterized protein</fullName>
    </submittedName>
</protein>
<dbReference type="OrthoDB" id="9778037at2"/>
<evidence type="ECO:0000313" key="3">
    <source>
        <dbReference type="Proteomes" id="UP000002415"/>
    </source>
</evidence>
<dbReference type="eggNOG" id="COG1721">
    <property type="taxonomic scope" value="Bacteria"/>
</dbReference>